<proteinExistence type="predicted"/>
<dbReference type="InterPro" id="IPR015835">
    <property type="entry name" value="HMP/thiamine-bd"/>
</dbReference>
<feature type="domain" description="Thiamin/hydroxymethyl pyrimidine-binding YkoF putative" evidence="2">
    <location>
        <begin position="11"/>
        <end position="90"/>
    </location>
</feature>
<evidence type="ECO:0000313" key="4">
    <source>
        <dbReference type="Proteomes" id="UP000752012"/>
    </source>
</evidence>
<feature type="binding site" evidence="1">
    <location>
        <position position="18"/>
    </location>
    <ligand>
        <name>thiamine</name>
        <dbReference type="ChEBI" id="CHEBI:18385"/>
    </ligand>
</feature>
<evidence type="ECO:0000256" key="1">
    <source>
        <dbReference type="PIRSR" id="PIRSR021331-1"/>
    </source>
</evidence>
<reference evidence="3 4" key="1">
    <citation type="submission" date="2020-03" db="EMBL/GenBank/DDBJ databases">
        <title>Assessment of the enzymatic potential of alkaline-tolerant lipase obtained from Bacillus luteus H11 (technogenic soil) for the bioremediation of saline soils contaminated with petroleum substances.</title>
        <authorList>
            <person name="Kalwasinska A."/>
        </authorList>
    </citation>
    <scope>NUCLEOTIDE SEQUENCE [LARGE SCALE GENOMIC DNA]</scope>
    <source>
        <strain evidence="3 4">H11</strain>
    </source>
</reference>
<evidence type="ECO:0000313" key="3">
    <source>
        <dbReference type="EMBL" id="NJP38393.1"/>
    </source>
</evidence>
<dbReference type="Gene3D" id="3.30.70.930">
    <property type="match status" value="2"/>
</dbReference>
<feature type="binding site" evidence="1">
    <location>
        <position position="50"/>
    </location>
    <ligand>
        <name>thiamine</name>
        <dbReference type="ChEBI" id="CHEBI:18385"/>
    </ligand>
</feature>
<comment type="caution">
    <text evidence="3">The sequence shown here is derived from an EMBL/GenBank/DDBJ whole genome shotgun (WGS) entry which is preliminary data.</text>
</comment>
<sequence>MNQVSCGTSRIVGVRFAVYPMSDQFADIIKSALKQVDTSKVWMQTDDITTCVRGRSEHVFDVAEAVFVQAAKNGTHTVFNGTFSIGCPGDSEGDTYMSEDGVRLNKEASSQTEVEASTHFALYPMNNPDYMQVIADQVETAKEHSTFTKGVHYASRLDGSANDVFGTLEEIFVDTAQSSSHGHVTMTATVSANSPSQKDNKRND</sequence>
<gene>
    <name evidence="3" type="ORF">HCN83_12425</name>
</gene>
<name>A0A969TU67_9BACI</name>
<dbReference type="AlphaFoldDB" id="A0A969TU67"/>
<organism evidence="3 4">
    <name type="scientific">Alkalicoccus luteus</name>
    <dbReference type="NCBI Taxonomy" id="1237094"/>
    <lineage>
        <taxon>Bacteria</taxon>
        <taxon>Bacillati</taxon>
        <taxon>Bacillota</taxon>
        <taxon>Bacilli</taxon>
        <taxon>Bacillales</taxon>
        <taxon>Bacillaceae</taxon>
        <taxon>Alkalicoccus</taxon>
    </lineage>
</organism>
<evidence type="ECO:0000259" key="2">
    <source>
        <dbReference type="Pfam" id="PF07615"/>
    </source>
</evidence>
<keyword evidence="4" id="KW-1185">Reference proteome</keyword>
<protein>
    <submittedName>
        <fullName evidence="3">Thiamine-binding protein</fullName>
    </submittedName>
</protein>
<dbReference type="SUPFAM" id="SSF89957">
    <property type="entry name" value="MTH1187/YkoF-like"/>
    <property type="match status" value="1"/>
</dbReference>
<feature type="domain" description="Thiamin/hydroxymethyl pyrimidine-binding YkoF putative" evidence="2">
    <location>
        <begin position="116"/>
        <end position="197"/>
    </location>
</feature>
<dbReference type="Proteomes" id="UP000752012">
    <property type="component" value="Unassembled WGS sequence"/>
</dbReference>
<accession>A0A969TU67</accession>
<dbReference type="GO" id="GO:0030975">
    <property type="term" value="F:thiamine binding"/>
    <property type="evidence" value="ECO:0007669"/>
    <property type="project" value="InterPro"/>
</dbReference>
<dbReference type="PIRSF" id="PIRSF021331">
    <property type="entry name" value="YkoF"/>
    <property type="match status" value="1"/>
</dbReference>
<dbReference type="InterPro" id="IPR029756">
    <property type="entry name" value="MTH1187/YkoF-like"/>
</dbReference>
<dbReference type="InterPro" id="IPR011522">
    <property type="entry name" value="Thiamin/HMP-bd_put_YkoF"/>
</dbReference>
<dbReference type="Pfam" id="PF07615">
    <property type="entry name" value="Ykof"/>
    <property type="match status" value="2"/>
</dbReference>
<dbReference type="EMBL" id="JAATHJ010000021">
    <property type="protein sequence ID" value="NJP38393.1"/>
    <property type="molecule type" value="Genomic_DNA"/>
</dbReference>
<dbReference type="RefSeq" id="WP_168007831.1">
    <property type="nucleotide sequence ID" value="NZ_JAATHJ010000021.1"/>
</dbReference>